<evidence type="ECO:0000313" key="1">
    <source>
        <dbReference type="EMBL" id="KAH6677841.1"/>
    </source>
</evidence>
<comment type="caution">
    <text evidence="1">The sequence shown here is derived from an EMBL/GenBank/DDBJ whole genome shotgun (WGS) entry which is preliminary data.</text>
</comment>
<keyword evidence="2" id="KW-1185">Reference proteome</keyword>
<dbReference type="Proteomes" id="UP000770015">
    <property type="component" value="Unassembled WGS sequence"/>
</dbReference>
<dbReference type="AlphaFoldDB" id="A0A9P9A7D5"/>
<proteinExistence type="predicted"/>
<accession>A0A9P9A7D5</accession>
<dbReference type="OrthoDB" id="437457at2759"/>
<sequence length="518" mass="59117">MPPKKSDGATRQVANDMKTLHKANSYSLEDSLKTGVHDVRVSFQLKPLPPICYKDSDQVLKMWTLEETQDLRSYLASRTDFQITEQRCIMCHKDSHDAFKCEAGCSKYGLFCSDECRKKDSARHDDLCIPMMSTYGDFQRPTTVHRRVFIFMPNELKPRPIWLRCEVHDNTGIIRFKFDQEEVLRWASERGDQEITTWINSCGGQHTTYTIGQGHGVLLFGLRQASNNRPWDINRSIAALADPGHLVPEFGPVFVVRYFVQGMEMGFHCFGDASLRDLQHGIDNILASSCNTTVSDVSRHRYRTLPGIKFNDLSNPWNQAMGVKEELQVVRGRIIGNVMPQYVLAIPKLVGLWWLIRPTAVPEGAKTDYFLKDVPILYRWIYMDPHSATEAELADSSLKIKNSVARRLPVFGSFFIYDCFARPFRKEWVEALKAYIEAIKRENGGVDDLKLPVSQEGFEAFWETFKATLAEAVPSPWEKKLERGCLSLPTDKEVAKADTEQLRDLEVRMMNAIKSAAA</sequence>
<organism evidence="1 2">
    <name type="scientific">Plectosphaerella plurivora</name>
    <dbReference type="NCBI Taxonomy" id="936078"/>
    <lineage>
        <taxon>Eukaryota</taxon>
        <taxon>Fungi</taxon>
        <taxon>Dikarya</taxon>
        <taxon>Ascomycota</taxon>
        <taxon>Pezizomycotina</taxon>
        <taxon>Sordariomycetes</taxon>
        <taxon>Hypocreomycetidae</taxon>
        <taxon>Glomerellales</taxon>
        <taxon>Plectosphaerellaceae</taxon>
        <taxon>Plectosphaerella</taxon>
    </lineage>
</organism>
<protein>
    <submittedName>
        <fullName evidence="1">Uncharacterized protein</fullName>
    </submittedName>
</protein>
<dbReference type="EMBL" id="JAGSXJ010000022">
    <property type="protein sequence ID" value="KAH6677841.1"/>
    <property type="molecule type" value="Genomic_DNA"/>
</dbReference>
<name>A0A9P9A7D5_9PEZI</name>
<gene>
    <name evidence="1" type="ORF">F5X68DRAFT_234919</name>
</gene>
<evidence type="ECO:0000313" key="2">
    <source>
        <dbReference type="Proteomes" id="UP000770015"/>
    </source>
</evidence>
<reference evidence="1" key="1">
    <citation type="journal article" date="2021" name="Nat. Commun.">
        <title>Genetic determinants of endophytism in the Arabidopsis root mycobiome.</title>
        <authorList>
            <person name="Mesny F."/>
            <person name="Miyauchi S."/>
            <person name="Thiergart T."/>
            <person name="Pickel B."/>
            <person name="Atanasova L."/>
            <person name="Karlsson M."/>
            <person name="Huettel B."/>
            <person name="Barry K.W."/>
            <person name="Haridas S."/>
            <person name="Chen C."/>
            <person name="Bauer D."/>
            <person name="Andreopoulos W."/>
            <person name="Pangilinan J."/>
            <person name="LaButti K."/>
            <person name="Riley R."/>
            <person name="Lipzen A."/>
            <person name="Clum A."/>
            <person name="Drula E."/>
            <person name="Henrissat B."/>
            <person name="Kohler A."/>
            <person name="Grigoriev I.V."/>
            <person name="Martin F.M."/>
            <person name="Hacquard S."/>
        </authorList>
    </citation>
    <scope>NUCLEOTIDE SEQUENCE</scope>
    <source>
        <strain evidence="1">MPI-SDFR-AT-0117</strain>
    </source>
</reference>